<dbReference type="GO" id="GO:0009267">
    <property type="term" value="P:cellular response to starvation"/>
    <property type="evidence" value="ECO:0007669"/>
    <property type="project" value="TreeGrafter"/>
</dbReference>
<evidence type="ECO:0000256" key="2">
    <source>
        <dbReference type="ARBA" id="ARBA00022927"/>
    </source>
</evidence>
<keyword evidence="2" id="KW-0653">Protein transport</keyword>
<dbReference type="PANTHER" id="PTHR12616">
    <property type="entry name" value="VACUOLAR PROTEIN SORTING VPS41"/>
    <property type="match status" value="1"/>
</dbReference>
<evidence type="ECO:0000313" key="5">
    <source>
        <dbReference type="Proteomes" id="UP000663868"/>
    </source>
</evidence>
<proteinExistence type="predicted"/>
<protein>
    <recommendedName>
        <fullName evidence="6">Vps16 C-terminal domain-containing protein</fullName>
    </recommendedName>
</protein>
<dbReference type="InterPro" id="IPR011990">
    <property type="entry name" value="TPR-like_helical_dom_sf"/>
</dbReference>
<dbReference type="PANTHER" id="PTHR12616:SF1">
    <property type="entry name" value="VACUOLAR PROTEIN SORTING-ASSOCIATED PROTEIN 41 HOMOLOG"/>
    <property type="match status" value="1"/>
</dbReference>
<dbReference type="PROSITE" id="PS50236">
    <property type="entry name" value="CHCR"/>
    <property type="match status" value="1"/>
</dbReference>
<feature type="repeat" description="CHCR" evidence="3">
    <location>
        <begin position="91"/>
        <end position="239"/>
    </location>
</feature>
<dbReference type="SUPFAM" id="SSF48371">
    <property type="entry name" value="ARM repeat"/>
    <property type="match status" value="1"/>
</dbReference>
<dbReference type="GO" id="GO:0006623">
    <property type="term" value="P:protein targeting to vacuole"/>
    <property type="evidence" value="ECO:0007669"/>
    <property type="project" value="InterPro"/>
</dbReference>
<evidence type="ECO:0000256" key="3">
    <source>
        <dbReference type="PROSITE-ProRule" id="PRU01006"/>
    </source>
</evidence>
<dbReference type="InterPro" id="IPR045111">
    <property type="entry name" value="Vps41/Vps8"/>
</dbReference>
<comment type="caution">
    <text evidence="4">The sequence shown here is derived from an EMBL/GenBank/DDBJ whole genome shotgun (WGS) entry which is preliminary data.</text>
</comment>
<keyword evidence="1" id="KW-0813">Transport</keyword>
<dbReference type="AlphaFoldDB" id="A0A820GI47"/>
<sequence>MLTPYIPTDAPKLHAPIYQKILETYLQKKKYDKLKELLTKWPSDIYDLSVIDQSIILQTNSEKTPQALLECSAIIAEKRGDISKTLTIFLKMQNIQVFQLIERKQLYEKILPNIQTLMAINQNYLDAVFSKKSDDTRDFHTRQVSLYAEYEPTKLMGFLRKAGNYNIQEALSICEKKRLPRETVFLCGRSGNGRVALQIILNELKDIEAAIEFCRETGDKKLWDTLIEQSIDKPEFIRGLLNHAGGDIDLQELIDKVKDGLRIPGLRDSLCKIMQDHNIQ</sequence>
<organism evidence="4 5">
    <name type="scientific">Adineta steineri</name>
    <dbReference type="NCBI Taxonomy" id="433720"/>
    <lineage>
        <taxon>Eukaryota</taxon>
        <taxon>Metazoa</taxon>
        <taxon>Spiralia</taxon>
        <taxon>Gnathifera</taxon>
        <taxon>Rotifera</taxon>
        <taxon>Eurotatoria</taxon>
        <taxon>Bdelloidea</taxon>
        <taxon>Adinetida</taxon>
        <taxon>Adinetidae</taxon>
        <taxon>Adineta</taxon>
    </lineage>
</organism>
<name>A0A820GI47_9BILA</name>
<dbReference type="InterPro" id="IPR000547">
    <property type="entry name" value="Clathrin_H-chain/VPS_repeat"/>
</dbReference>
<dbReference type="Pfam" id="PF23556">
    <property type="entry name" value="TPR_Vps41"/>
    <property type="match status" value="2"/>
</dbReference>
<evidence type="ECO:0000313" key="4">
    <source>
        <dbReference type="EMBL" id="CAF4278495.1"/>
    </source>
</evidence>
<dbReference type="GO" id="GO:0005770">
    <property type="term" value="C:late endosome"/>
    <property type="evidence" value="ECO:0007669"/>
    <property type="project" value="TreeGrafter"/>
</dbReference>
<evidence type="ECO:0000256" key="1">
    <source>
        <dbReference type="ARBA" id="ARBA00022448"/>
    </source>
</evidence>
<dbReference type="EMBL" id="CAJOBB010012581">
    <property type="protein sequence ID" value="CAF4278495.1"/>
    <property type="molecule type" value="Genomic_DNA"/>
</dbReference>
<dbReference type="GO" id="GO:0030897">
    <property type="term" value="C:HOPS complex"/>
    <property type="evidence" value="ECO:0007669"/>
    <property type="project" value="TreeGrafter"/>
</dbReference>
<dbReference type="Gene3D" id="1.25.40.10">
    <property type="entry name" value="Tetratricopeptide repeat domain"/>
    <property type="match status" value="1"/>
</dbReference>
<evidence type="ECO:0008006" key="6">
    <source>
        <dbReference type="Google" id="ProtNLM"/>
    </source>
</evidence>
<reference evidence="4" key="1">
    <citation type="submission" date="2021-02" db="EMBL/GenBank/DDBJ databases">
        <authorList>
            <person name="Nowell W R."/>
        </authorList>
    </citation>
    <scope>NUCLEOTIDE SEQUENCE</scope>
</reference>
<dbReference type="SMART" id="SM00299">
    <property type="entry name" value="CLH"/>
    <property type="match status" value="1"/>
</dbReference>
<dbReference type="GO" id="GO:0034058">
    <property type="term" value="P:endosomal vesicle fusion"/>
    <property type="evidence" value="ECO:0007669"/>
    <property type="project" value="TreeGrafter"/>
</dbReference>
<dbReference type="InterPro" id="IPR016024">
    <property type="entry name" value="ARM-type_fold"/>
</dbReference>
<dbReference type="GO" id="GO:0016236">
    <property type="term" value="P:macroautophagy"/>
    <property type="evidence" value="ECO:0007669"/>
    <property type="project" value="TreeGrafter"/>
</dbReference>
<dbReference type="Proteomes" id="UP000663868">
    <property type="component" value="Unassembled WGS sequence"/>
</dbReference>
<feature type="non-terminal residue" evidence="4">
    <location>
        <position position="1"/>
    </location>
</feature>
<gene>
    <name evidence="4" type="ORF">KXQ929_LOCUS44296</name>
</gene>
<accession>A0A820GI47</accession>